<name>A0A6G1VN00_9BACT</name>
<dbReference type="GO" id="GO:0003677">
    <property type="term" value="F:DNA binding"/>
    <property type="evidence" value="ECO:0007669"/>
    <property type="project" value="UniProtKB-KW"/>
</dbReference>
<reference evidence="4 5" key="1">
    <citation type="submission" date="2019-09" db="EMBL/GenBank/DDBJ databases">
        <title>Distinct polysaccharide growth profiles of human intestinal Prevotella copri isolates.</title>
        <authorList>
            <person name="Fehlner-Peach H."/>
            <person name="Magnabosco C."/>
            <person name="Raghavan V."/>
            <person name="Scher J.U."/>
            <person name="Tett A."/>
            <person name="Cox L.M."/>
            <person name="Gottsegen C."/>
            <person name="Watters A."/>
            <person name="Wiltshire- Gordon J.D."/>
            <person name="Segata N."/>
            <person name="Bonneau R."/>
            <person name="Littman D.R."/>
        </authorList>
    </citation>
    <scope>NUCLEOTIDE SEQUENCE [LARGE SCALE GENOMIC DNA]</scope>
    <source>
        <strain evidence="5">iAA917</strain>
    </source>
</reference>
<evidence type="ECO:0000259" key="3">
    <source>
        <dbReference type="Pfam" id="PF18291"/>
    </source>
</evidence>
<dbReference type="InterPro" id="IPR010992">
    <property type="entry name" value="IHF-like_DNA-bd_dom_sf"/>
</dbReference>
<dbReference type="Pfam" id="PF18291">
    <property type="entry name" value="HU-HIG"/>
    <property type="match status" value="1"/>
</dbReference>
<organism evidence="4 5">
    <name type="scientific">Segatella copri</name>
    <dbReference type="NCBI Taxonomy" id="165179"/>
    <lineage>
        <taxon>Bacteria</taxon>
        <taxon>Pseudomonadati</taxon>
        <taxon>Bacteroidota</taxon>
        <taxon>Bacteroidia</taxon>
        <taxon>Bacteroidales</taxon>
        <taxon>Prevotellaceae</taxon>
        <taxon>Segatella</taxon>
    </lineage>
</organism>
<dbReference type="EMBL" id="VZAH01000096">
    <property type="protein sequence ID" value="MQP14770.1"/>
    <property type="molecule type" value="Genomic_DNA"/>
</dbReference>
<comment type="caution">
    <text evidence="4">The sequence shown here is derived from an EMBL/GenBank/DDBJ whole genome shotgun (WGS) entry which is preliminary data.</text>
</comment>
<dbReference type="Proteomes" id="UP000477980">
    <property type="component" value="Unassembled WGS sequence"/>
</dbReference>
<evidence type="ECO:0000313" key="4">
    <source>
        <dbReference type="EMBL" id="MQP14770.1"/>
    </source>
</evidence>
<dbReference type="SUPFAM" id="SSF47729">
    <property type="entry name" value="IHF-like DNA-binding proteins"/>
    <property type="match status" value="1"/>
</dbReference>
<keyword evidence="1" id="KW-0238">DNA-binding</keyword>
<dbReference type="AlphaFoldDB" id="A0A6G1VN00"/>
<feature type="domain" description="HU" evidence="3">
    <location>
        <begin position="2"/>
        <end position="125"/>
    </location>
</feature>
<dbReference type="InterPro" id="IPR041607">
    <property type="entry name" value="HU-HIG"/>
</dbReference>
<dbReference type="RefSeq" id="WP_153091297.1">
    <property type="nucleotide sequence ID" value="NZ_VZAH01000096.1"/>
</dbReference>
<dbReference type="Gene3D" id="4.10.520.10">
    <property type="entry name" value="IHF-like DNA-binding proteins"/>
    <property type="match status" value="1"/>
</dbReference>
<proteinExistence type="predicted"/>
<gene>
    <name evidence="4" type="ORF">F7D25_10220</name>
</gene>
<evidence type="ECO:0000313" key="5">
    <source>
        <dbReference type="Proteomes" id="UP000477980"/>
    </source>
</evidence>
<feature type="region of interest" description="Disordered" evidence="2">
    <location>
        <begin position="193"/>
        <end position="212"/>
    </location>
</feature>
<accession>A0A6G1VN00</accession>
<dbReference type="OrthoDB" id="1093305at2"/>
<evidence type="ECO:0000256" key="2">
    <source>
        <dbReference type="SAM" id="MobiDB-lite"/>
    </source>
</evidence>
<evidence type="ECO:0000256" key="1">
    <source>
        <dbReference type="ARBA" id="ARBA00023125"/>
    </source>
</evidence>
<protein>
    <recommendedName>
        <fullName evidence="3">HU domain-containing protein</fullName>
    </recommendedName>
</protein>
<sequence>MAKYKLQEMPDVHNTGKRKVYPKMVTNRTLSRKEFIKRMQGYHRGISESTTEAVLLDVADMLVEMLSMGYNVNLEGIGTFSLSLGFEDDKPTEMQSAEDKMTYRKVGVKDINFKASPEFLKSVKHETDHDLERDMGGVKVIRKQLYSREERIARALKVIEANGLITLSDYAYINNLSRTAASLELKEITADRNSPIGSMGSGSHKVWVKRKE</sequence>